<dbReference type="GO" id="GO:0005886">
    <property type="term" value="C:plasma membrane"/>
    <property type="evidence" value="ECO:0007669"/>
    <property type="project" value="UniProtKB-SubCell"/>
</dbReference>
<dbReference type="CDD" id="cd13138">
    <property type="entry name" value="MATE_yoeA_like"/>
    <property type="match status" value="1"/>
</dbReference>
<dbReference type="InterPro" id="IPR048279">
    <property type="entry name" value="MdtK-like"/>
</dbReference>
<dbReference type="PIRSF" id="PIRSF006603">
    <property type="entry name" value="DinF"/>
    <property type="match status" value="1"/>
</dbReference>
<evidence type="ECO:0000313" key="8">
    <source>
        <dbReference type="Proteomes" id="UP000217696"/>
    </source>
</evidence>
<organism evidence="7 8">
    <name type="scientific">Aneurinibacillus soli</name>
    <dbReference type="NCBI Taxonomy" id="1500254"/>
    <lineage>
        <taxon>Bacteria</taxon>
        <taxon>Bacillati</taxon>
        <taxon>Bacillota</taxon>
        <taxon>Bacilli</taxon>
        <taxon>Bacillales</taxon>
        <taxon>Paenibacillaceae</taxon>
        <taxon>Aneurinibacillus group</taxon>
        <taxon>Aneurinibacillus</taxon>
    </lineage>
</organism>
<dbReference type="Proteomes" id="UP000217696">
    <property type="component" value="Chromosome"/>
</dbReference>
<evidence type="ECO:0000256" key="6">
    <source>
        <dbReference type="ARBA" id="ARBA00023136"/>
    </source>
</evidence>
<accession>A0A0U4WN26</accession>
<protein>
    <submittedName>
        <fullName evidence="7">Multidrug resistance protein NorM</fullName>
    </submittedName>
</protein>
<dbReference type="KEGG" id="asoc:CB4_03912"/>
<dbReference type="AlphaFoldDB" id="A0A0U4WN26"/>
<dbReference type="EMBL" id="AP017312">
    <property type="protein sequence ID" value="BAU29675.1"/>
    <property type="molecule type" value="Genomic_DNA"/>
</dbReference>
<gene>
    <name evidence="7" type="primary">norM</name>
    <name evidence="7" type="ORF">CB4_03912</name>
</gene>
<dbReference type="PANTHER" id="PTHR43549">
    <property type="entry name" value="MULTIDRUG RESISTANCE PROTEIN YPNP-RELATED"/>
    <property type="match status" value="1"/>
</dbReference>
<evidence type="ECO:0000256" key="5">
    <source>
        <dbReference type="ARBA" id="ARBA00022989"/>
    </source>
</evidence>
<dbReference type="PANTHER" id="PTHR43549:SF3">
    <property type="entry name" value="MULTIDRUG RESISTANCE PROTEIN YPNP-RELATED"/>
    <property type="match status" value="1"/>
</dbReference>
<keyword evidence="3" id="KW-1003">Cell membrane</keyword>
<evidence type="ECO:0000313" key="7">
    <source>
        <dbReference type="EMBL" id="BAU29675.1"/>
    </source>
</evidence>
<keyword evidence="6" id="KW-0472">Membrane</keyword>
<comment type="subcellular location">
    <subcellularLocation>
        <location evidence="1">Cell membrane</location>
        <topology evidence="1">Multi-pass membrane protein</topology>
    </subcellularLocation>
</comment>
<evidence type="ECO:0000256" key="4">
    <source>
        <dbReference type="ARBA" id="ARBA00022692"/>
    </source>
</evidence>
<dbReference type="Pfam" id="PF01554">
    <property type="entry name" value="MatE"/>
    <property type="match status" value="2"/>
</dbReference>
<proteinExistence type="predicted"/>
<dbReference type="GO" id="GO:0015297">
    <property type="term" value="F:antiporter activity"/>
    <property type="evidence" value="ECO:0007669"/>
    <property type="project" value="InterPro"/>
</dbReference>
<dbReference type="InterPro" id="IPR052031">
    <property type="entry name" value="Membrane_Transporter-Flippase"/>
</dbReference>
<keyword evidence="5" id="KW-1133">Transmembrane helix</keyword>
<dbReference type="NCBIfam" id="TIGR00797">
    <property type="entry name" value="matE"/>
    <property type="match status" value="1"/>
</dbReference>
<keyword evidence="2" id="KW-0813">Transport</keyword>
<evidence type="ECO:0000256" key="1">
    <source>
        <dbReference type="ARBA" id="ARBA00004651"/>
    </source>
</evidence>
<keyword evidence="4" id="KW-0812">Transmembrane</keyword>
<name>A0A0U4WN26_9BACL</name>
<dbReference type="InterPro" id="IPR002528">
    <property type="entry name" value="MATE_fam"/>
</dbReference>
<dbReference type="GO" id="GO:0042910">
    <property type="term" value="F:xenobiotic transmembrane transporter activity"/>
    <property type="evidence" value="ECO:0007669"/>
    <property type="project" value="InterPro"/>
</dbReference>
<keyword evidence="8" id="KW-1185">Reference proteome</keyword>
<sequence>MTVRRFDFTEGNILRQMVAYSLPIFLTNVLQASYQFVDSLWVGNLLGSNALASVSVSGTIIFTILSFIIGMNGATLTILAQRKGAGDERGLQESLNAFVVVFALLAISLGLVGYVLSPYILTWIGTPDTIHKLATQYLQVNALGIVFLFGYNFIGTVLRALGDSRTPIRFVLAAVILNTVLDPLFIAGFNMGVVGAAAATILSQGLSFVYALIYTKQTGKIPFTKPHRPDKQYAVAIFRLGIPAGLQMMLISGGMMAVISIVNSFGEDVVAGFGAAQRMDSLIMLPILTLGSAVTSMAGQNIGAGKWERVSDVTRSGIRLIMSVSAIMAVVVYIFAPTMLGWFVETPASIRFGADYLRTVCLFYPFLGINFVLNGVIRGAGAMLAVLVLNFISFWVLRYPLSALFSRWLGESGIAYGMGVSFLLSAALVMLYYRFGRWQQVRITGSRQ</sequence>
<evidence type="ECO:0000256" key="3">
    <source>
        <dbReference type="ARBA" id="ARBA00022475"/>
    </source>
</evidence>
<dbReference type="RefSeq" id="WP_096467331.1">
    <property type="nucleotide sequence ID" value="NZ_AP017312.1"/>
</dbReference>
<dbReference type="OrthoDB" id="9776324at2"/>
<reference evidence="7 8" key="1">
    <citation type="submission" date="2015-12" db="EMBL/GenBank/DDBJ databases">
        <title>Genome sequence of Aneurinibacillus soli.</title>
        <authorList>
            <person name="Lee J.S."/>
            <person name="Lee K.C."/>
            <person name="Kim K.K."/>
            <person name="Lee B.W."/>
        </authorList>
    </citation>
    <scope>NUCLEOTIDE SEQUENCE [LARGE SCALE GENOMIC DNA]</scope>
    <source>
        <strain evidence="7 8">CB4</strain>
    </source>
</reference>
<evidence type="ECO:0000256" key="2">
    <source>
        <dbReference type="ARBA" id="ARBA00022448"/>
    </source>
</evidence>